<sequence length="203" mass="21217">MSIMLLVLAPVLLGTFIFGTTMLLPPGKKPNANTNLGKITITAQLITTILIPDKVATTVSYVLTIPSAVVTKLPIIPSVITTDVVPPATITNILSQRPIKEVLPPPLPSSKPKPEATTAKKAVVVTTTVKPVPSTTVTTESPTPIKVDITIFPDITVPNPFDLTKPVKPPKPTTTTTTTTTTSSVTAAVVAPTSTTVAKEDPQ</sequence>
<dbReference type="AlphaFoldDB" id="A0A9P5S4E6"/>
<reference evidence="2" key="1">
    <citation type="journal article" date="2020" name="Fungal Divers.">
        <title>Resolving the Mortierellaceae phylogeny through synthesis of multi-gene phylogenetics and phylogenomics.</title>
        <authorList>
            <person name="Vandepol N."/>
            <person name="Liber J."/>
            <person name="Desiro A."/>
            <person name="Na H."/>
            <person name="Kennedy M."/>
            <person name="Barry K."/>
            <person name="Grigoriev I.V."/>
            <person name="Miller A.N."/>
            <person name="O'Donnell K."/>
            <person name="Stajich J.E."/>
            <person name="Bonito G."/>
        </authorList>
    </citation>
    <scope>NUCLEOTIDE SEQUENCE</scope>
    <source>
        <strain evidence="2">NRRL 6426</strain>
    </source>
</reference>
<dbReference type="Proteomes" id="UP000748756">
    <property type="component" value="Unassembled WGS sequence"/>
</dbReference>
<accession>A0A9P5S4E6</accession>
<protein>
    <submittedName>
        <fullName evidence="2">Uncharacterized protein</fullName>
    </submittedName>
</protein>
<keyword evidence="3" id="KW-1185">Reference proteome</keyword>
<organism evidence="2 3">
    <name type="scientific">Linnemannia schmuckeri</name>
    <dbReference type="NCBI Taxonomy" id="64567"/>
    <lineage>
        <taxon>Eukaryota</taxon>
        <taxon>Fungi</taxon>
        <taxon>Fungi incertae sedis</taxon>
        <taxon>Mucoromycota</taxon>
        <taxon>Mortierellomycotina</taxon>
        <taxon>Mortierellomycetes</taxon>
        <taxon>Mortierellales</taxon>
        <taxon>Mortierellaceae</taxon>
        <taxon>Linnemannia</taxon>
    </lineage>
</organism>
<evidence type="ECO:0000313" key="3">
    <source>
        <dbReference type="Proteomes" id="UP000748756"/>
    </source>
</evidence>
<name>A0A9P5S4E6_9FUNG</name>
<gene>
    <name evidence="2" type="ORF">BG015_005357</name>
</gene>
<evidence type="ECO:0000256" key="1">
    <source>
        <dbReference type="SAM" id="MobiDB-lite"/>
    </source>
</evidence>
<dbReference type="EMBL" id="JAAAUQ010000249">
    <property type="protein sequence ID" value="KAF9152364.1"/>
    <property type="molecule type" value="Genomic_DNA"/>
</dbReference>
<comment type="caution">
    <text evidence="2">The sequence shown here is derived from an EMBL/GenBank/DDBJ whole genome shotgun (WGS) entry which is preliminary data.</text>
</comment>
<proteinExistence type="predicted"/>
<evidence type="ECO:0000313" key="2">
    <source>
        <dbReference type="EMBL" id="KAF9152364.1"/>
    </source>
</evidence>
<feature type="compositionally biased region" description="Low complexity" evidence="1">
    <location>
        <begin position="173"/>
        <end position="182"/>
    </location>
</feature>
<feature type="region of interest" description="Disordered" evidence="1">
    <location>
        <begin position="162"/>
        <end position="182"/>
    </location>
</feature>